<organism evidence="1 2">
    <name type="scientific">Agromyces neolithicus</name>
    <dbReference type="NCBI Taxonomy" id="269420"/>
    <lineage>
        <taxon>Bacteria</taxon>
        <taxon>Bacillati</taxon>
        <taxon>Actinomycetota</taxon>
        <taxon>Actinomycetes</taxon>
        <taxon>Micrococcales</taxon>
        <taxon>Microbacteriaceae</taxon>
        <taxon>Agromyces</taxon>
    </lineage>
</organism>
<dbReference type="Proteomes" id="UP001500002">
    <property type="component" value="Unassembled WGS sequence"/>
</dbReference>
<evidence type="ECO:0000313" key="2">
    <source>
        <dbReference type="Proteomes" id="UP001500002"/>
    </source>
</evidence>
<keyword evidence="2" id="KW-1185">Reference proteome</keyword>
<reference evidence="1 2" key="1">
    <citation type="journal article" date="2019" name="Int. J. Syst. Evol. Microbiol.">
        <title>The Global Catalogue of Microorganisms (GCM) 10K type strain sequencing project: providing services to taxonomists for standard genome sequencing and annotation.</title>
        <authorList>
            <consortium name="The Broad Institute Genomics Platform"/>
            <consortium name="The Broad Institute Genome Sequencing Center for Infectious Disease"/>
            <person name="Wu L."/>
            <person name="Ma J."/>
        </authorList>
    </citation>
    <scope>NUCLEOTIDE SEQUENCE [LARGE SCALE GENOMIC DNA]</scope>
    <source>
        <strain evidence="1 2">JCM 14322</strain>
    </source>
</reference>
<dbReference type="EMBL" id="BAAANJ010000005">
    <property type="protein sequence ID" value="GAA1808879.1"/>
    <property type="molecule type" value="Genomic_DNA"/>
</dbReference>
<sequence length="306" mass="34073">MRPHQPLPAEFAQRAFTTSEAIAEGVGIGRLRGKDLTRPFHGVRTTAAALGFEARCRAKLLTMRPGQVFSHATACRLFGIVVPASHETDDVDVAAFAPRPIPRGRGVRGHRLAARGTWVGIRRGLPIVSPEDAWCQLAATATVRELVVAGDSLLRRKRPLSTPERLRAAVARHTGRRGHRALVAALEAVRAGTDSPEETLLRLDLIEFGLPEPIVNLEIFDEFGRLCAIGDTAYPEYLVLAEYDGEHHRTEDRQYARDVDRLDDLARLGWRNIRFTKRHRGRARVEQLERVRQALIARGWSPPPAP</sequence>
<gene>
    <name evidence="1" type="ORF">GCM10009749_16670</name>
</gene>
<evidence type="ECO:0000313" key="1">
    <source>
        <dbReference type="EMBL" id="GAA1808879.1"/>
    </source>
</evidence>
<dbReference type="RefSeq" id="WP_344295353.1">
    <property type="nucleotide sequence ID" value="NZ_BAAANJ010000005.1"/>
</dbReference>
<proteinExistence type="predicted"/>
<protein>
    <recommendedName>
        <fullName evidence="3">DUF559 domain-containing protein</fullName>
    </recommendedName>
</protein>
<comment type="caution">
    <text evidence="1">The sequence shown here is derived from an EMBL/GenBank/DDBJ whole genome shotgun (WGS) entry which is preliminary data.</text>
</comment>
<name>A0ABN2M5Q1_9MICO</name>
<accession>A0ABN2M5Q1</accession>
<evidence type="ECO:0008006" key="3">
    <source>
        <dbReference type="Google" id="ProtNLM"/>
    </source>
</evidence>